<dbReference type="RefSeq" id="XP_008323382.1">
    <property type="nucleotide sequence ID" value="XM_008325160.3"/>
</dbReference>
<dbReference type="GeneID" id="103389652"/>
<evidence type="ECO:0000259" key="4">
    <source>
        <dbReference type="PROSITE" id="PS51203"/>
    </source>
</evidence>
<organism evidence="5 6">
    <name type="scientific">Cynoglossus semilaevis</name>
    <name type="common">Tongue sole</name>
    <dbReference type="NCBI Taxonomy" id="244447"/>
    <lineage>
        <taxon>Eukaryota</taxon>
        <taxon>Metazoa</taxon>
        <taxon>Chordata</taxon>
        <taxon>Craniata</taxon>
        <taxon>Vertebrata</taxon>
        <taxon>Euteleostomi</taxon>
        <taxon>Actinopterygii</taxon>
        <taxon>Neopterygii</taxon>
        <taxon>Teleostei</taxon>
        <taxon>Neoteleostei</taxon>
        <taxon>Acanthomorphata</taxon>
        <taxon>Carangaria</taxon>
        <taxon>Pleuronectiformes</taxon>
        <taxon>Pleuronectoidei</taxon>
        <taxon>Cynoglossidae</taxon>
        <taxon>Cynoglossinae</taxon>
        <taxon>Cynoglossus</taxon>
    </lineage>
</organism>
<dbReference type="PANTHER" id="PTHR12356">
    <property type="entry name" value="NUCLEAR MOVEMENT PROTEIN NUDC"/>
    <property type="match status" value="1"/>
</dbReference>
<feature type="compositionally biased region" description="Basic and acidic residues" evidence="3">
    <location>
        <begin position="82"/>
        <end position="92"/>
    </location>
</feature>
<evidence type="ECO:0000313" key="5">
    <source>
        <dbReference type="Ensembl" id="ENSCSEP00000013407.1"/>
    </source>
</evidence>
<accession>A0A3P8VGE5</accession>
<keyword evidence="6" id="KW-1185">Reference proteome</keyword>
<dbReference type="Gene3D" id="2.60.40.790">
    <property type="match status" value="1"/>
</dbReference>
<proteinExistence type="predicted"/>
<feature type="compositionally biased region" description="Basic and acidic residues" evidence="3">
    <location>
        <begin position="109"/>
        <end position="125"/>
    </location>
</feature>
<dbReference type="InterPro" id="IPR037898">
    <property type="entry name" value="NudC_fam"/>
</dbReference>
<feature type="domain" description="CS" evidence="4">
    <location>
        <begin position="189"/>
        <end position="281"/>
    </location>
</feature>
<keyword evidence="1" id="KW-0597">Phosphoprotein</keyword>
<dbReference type="PANTHER" id="PTHR12356:SF19">
    <property type="entry name" value="NUDC DOMAIN-CONTAINING PROTEIN 3"/>
    <property type="match status" value="1"/>
</dbReference>
<dbReference type="InParanoid" id="A0A3P8VGE5"/>
<dbReference type="GO" id="GO:0005737">
    <property type="term" value="C:cytoplasm"/>
    <property type="evidence" value="ECO:0007669"/>
    <property type="project" value="TreeGrafter"/>
</dbReference>
<evidence type="ECO:0000256" key="2">
    <source>
        <dbReference type="ARBA" id="ARBA00073504"/>
    </source>
</evidence>
<evidence type="ECO:0000256" key="1">
    <source>
        <dbReference type="ARBA" id="ARBA00022553"/>
    </source>
</evidence>
<reference evidence="5" key="2">
    <citation type="submission" date="2025-08" db="UniProtKB">
        <authorList>
            <consortium name="Ensembl"/>
        </authorList>
    </citation>
    <scope>IDENTIFICATION</scope>
</reference>
<dbReference type="FunFam" id="2.60.40.790:FF:000023">
    <property type="entry name" value="NudC domain-containing protein 3"/>
    <property type="match status" value="1"/>
</dbReference>
<dbReference type="OrthoDB" id="416217at2759"/>
<dbReference type="GO" id="GO:0006457">
    <property type="term" value="P:protein folding"/>
    <property type="evidence" value="ECO:0007669"/>
    <property type="project" value="TreeGrafter"/>
</dbReference>
<dbReference type="KEGG" id="csem:103389652"/>
<dbReference type="GeneTree" id="ENSGT00940000158444"/>
<evidence type="ECO:0000313" key="6">
    <source>
        <dbReference type="Proteomes" id="UP000265120"/>
    </source>
</evidence>
<name>A0A3P8VGE5_CYNSE</name>
<dbReference type="OMA" id="EINIEMP"/>
<dbReference type="Pfam" id="PF04969">
    <property type="entry name" value="CS"/>
    <property type="match status" value="1"/>
</dbReference>
<feature type="compositionally biased region" description="Low complexity" evidence="3">
    <location>
        <begin position="142"/>
        <end position="158"/>
    </location>
</feature>
<dbReference type="InterPro" id="IPR025934">
    <property type="entry name" value="NudC_N_dom"/>
</dbReference>
<dbReference type="AlphaFoldDB" id="A0A3P8VGE5"/>
<dbReference type="InterPro" id="IPR007052">
    <property type="entry name" value="CS_dom"/>
</dbReference>
<sequence length="365" mass="40776">MASPLEMTEMYDNALLGILQHVGNIQDFLQIYFGFLYRKTDFYRLLSSPNDKMGFPPGVAEKMVHKTFKLFEKLAEQDRERQLSEMQKRAESRCVPAAVQELEVNTEPQEGKEEPSPETAPKESASDDGGNVPAPAASDVIVNPQPDSSNSSSDGVSGTPEQGDQAAAATSSEGTQERFQCDPDSYNGAVRETYSWSQDYTDVEIRVVVPKTVVKGRQVSVSLQTSSLRVCVRDGAKEETLMEGEFQHKINTENSLWSLEPGSCVVLSLNKSSDVWWSAVLKGEKEIDINQINRERSMATVDEEEHAVLDRLNFDYHQKLQGKPQSHEMKVHEMLKKGWDAEGSPFKGQQFDPSMFDIPPSAVQF</sequence>
<reference evidence="5" key="3">
    <citation type="submission" date="2025-09" db="UniProtKB">
        <authorList>
            <consortium name="Ensembl"/>
        </authorList>
    </citation>
    <scope>IDENTIFICATION</scope>
</reference>
<dbReference type="Proteomes" id="UP000265120">
    <property type="component" value="Chromosome 14"/>
</dbReference>
<dbReference type="Ensembl" id="ENSCSET00000013566.1">
    <property type="protein sequence ID" value="ENSCSEP00000013407.1"/>
    <property type="gene ID" value="ENSCSEG00000008640.1"/>
</dbReference>
<dbReference type="STRING" id="244447.ENSCSEP00000013407"/>
<dbReference type="InterPro" id="IPR008978">
    <property type="entry name" value="HSP20-like_chaperone"/>
</dbReference>
<feature type="region of interest" description="Disordered" evidence="3">
    <location>
        <begin position="82"/>
        <end position="186"/>
    </location>
</feature>
<dbReference type="SUPFAM" id="SSF49764">
    <property type="entry name" value="HSP20-like chaperones"/>
    <property type="match status" value="1"/>
</dbReference>
<dbReference type="PROSITE" id="PS51203">
    <property type="entry name" value="CS"/>
    <property type="match status" value="1"/>
</dbReference>
<dbReference type="GO" id="GO:0051082">
    <property type="term" value="F:unfolded protein binding"/>
    <property type="evidence" value="ECO:0007669"/>
    <property type="project" value="TreeGrafter"/>
</dbReference>
<protein>
    <recommendedName>
        <fullName evidence="2">NudC domain-containing protein 3</fullName>
    </recommendedName>
</protein>
<dbReference type="Pfam" id="PF14050">
    <property type="entry name" value="Nudc_N"/>
    <property type="match status" value="1"/>
</dbReference>
<evidence type="ECO:0000256" key="3">
    <source>
        <dbReference type="SAM" id="MobiDB-lite"/>
    </source>
</evidence>
<reference evidence="5 6" key="1">
    <citation type="journal article" date="2014" name="Nat. Genet.">
        <title>Whole-genome sequence of a flatfish provides insights into ZW sex chromosome evolution and adaptation to a benthic lifestyle.</title>
        <authorList>
            <person name="Chen S."/>
            <person name="Zhang G."/>
            <person name="Shao C."/>
            <person name="Huang Q."/>
            <person name="Liu G."/>
            <person name="Zhang P."/>
            <person name="Song W."/>
            <person name="An N."/>
            <person name="Chalopin D."/>
            <person name="Volff J.N."/>
            <person name="Hong Y."/>
            <person name="Li Q."/>
            <person name="Sha Z."/>
            <person name="Zhou H."/>
            <person name="Xie M."/>
            <person name="Yu Q."/>
            <person name="Liu Y."/>
            <person name="Xiang H."/>
            <person name="Wang N."/>
            <person name="Wu K."/>
            <person name="Yang C."/>
            <person name="Zhou Q."/>
            <person name="Liao X."/>
            <person name="Yang L."/>
            <person name="Hu Q."/>
            <person name="Zhang J."/>
            <person name="Meng L."/>
            <person name="Jin L."/>
            <person name="Tian Y."/>
            <person name="Lian J."/>
            <person name="Yang J."/>
            <person name="Miao G."/>
            <person name="Liu S."/>
            <person name="Liang Z."/>
            <person name="Yan F."/>
            <person name="Li Y."/>
            <person name="Sun B."/>
            <person name="Zhang H."/>
            <person name="Zhang J."/>
            <person name="Zhu Y."/>
            <person name="Du M."/>
            <person name="Zhao Y."/>
            <person name="Schartl M."/>
            <person name="Tang Q."/>
            <person name="Wang J."/>
        </authorList>
    </citation>
    <scope>NUCLEOTIDE SEQUENCE</scope>
</reference>